<evidence type="ECO:0000313" key="3">
    <source>
        <dbReference type="Proteomes" id="UP000093902"/>
    </source>
</evidence>
<organism evidence="2 3">
    <name type="scientific">Mycolicibacterium peregrinum</name>
    <name type="common">Mycobacterium peregrinum</name>
    <dbReference type="NCBI Taxonomy" id="43304"/>
    <lineage>
        <taxon>Bacteria</taxon>
        <taxon>Bacillati</taxon>
        <taxon>Actinomycetota</taxon>
        <taxon>Actinomycetes</taxon>
        <taxon>Mycobacteriales</taxon>
        <taxon>Mycobacteriaceae</taxon>
        <taxon>Mycolicibacterium</taxon>
    </lineage>
</organism>
<keyword evidence="1" id="KW-1133">Transmembrane helix</keyword>
<dbReference type="Proteomes" id="UP000093902">
    <property type="component" value="Unassembled WGS sequence"/>
</dbReference>
<dbReference type="EMBL" id="LZSO01000009">
    <property type="protein sequence ID" value="OBB33212.1"/>
    <property type="molecule type" value="Genomic_DNA"/>
</dbReference>
<proteinExistence type="predicted"/>
<keyword evidence="1" id="KW-0472">Membrane</keyword>
<evidence type="ECO:0000313" key="2">
    <source>
        <dbReference type="EMBL" id="OBB33212.1"/>
    </source>
</evidence>
<dbReference type="OrthoDB" id="4704227at2"/>
<feature type="transmembrane region" description="Helical" evidence="1">
    <location>
        <begin position="12"/>
        <end position="36"/>
    </location>
</feature>
<gene>
    <name evidence="2" type="ORF">A5792_12505</name>
</gene>
<sequence length="294" mass="33205">MNSRRTGLFDRVLYRTRWIGPLLYLGCGLGMGWLGLWSIPNTPMPNQLMAWGILAFGLGCLWQAYKEFLEARDEEPPYSPPDPNRPAPPRWRHPLAPELQEQLLSTFALLEAAGILDPGEVSDAEVVECAEHTDVFEEMDIHSVTMVLEMLGDERDPPLRHLAFFTNQVEFYDDDAFAIVREFARISGYTGPLRQIGLETIDDHQRPSLDPTPNAVIEFEMGTTRHSLPFTVYAKYQPDGLIEQLAPIFAPPERAERFYVSQESMNLDITCTTPAQTAELNAAIGPEPSWVEIK</sequence>
<dbReference type="AlphaFoldDB" id="A0A1A0RFZ0"/>
<accession>A0A1A0RFZ0</accession>
<dbReference type="RefSeq" id="WP_064930040.1">
    <property type="nucleotide sequence ID" value="NZ_LZSO01000009.1"/>
</dbReference>
<evidence type="ECO:0000256" key="1">
    <source>
        <dbReference type="SAM" id="Phobius"/>
    </source>
</evidence>
<comment type="caution">
    <text evidence="2">The sequence shown here is derived from an EMBL/GenBank/DDBJ whole genome shotgun (WGS) entry which is preliminary data.</text>
</comment>
<name>A0A1A0RFZ0_MYCPR</name>
<protein>
    <submittedName>
        <fullName evidence="2">Uncharacterized protein</fullName>
    </submittedName>
</protein>
<keyword evidence="1" id="KW-0812">Transmembrane</keyword>
<reference evidence="3" key="1">
    <citation type="submission" date="2016-06" db="EMBL/GenBank/DDBJ databases">
        <authorList>
            <person name="Sutton G."/>
            <person name="Brinkac L."/>
            <person name="Sanka R."/>
            <person name="Adams M."/>
            <person name="Lau E."/>
            <person name="Mehaffy C."/>
            <person name="Tameris M."/>
            <person name="Hatherill M."/>
            <person name="Hanekom W."/>
            <person name="Mahomed H."/>
            <person name="Mcshane H."/>
        </authorList>
    </citation>
    <scope>NUCLEOTIDE SEQUENCE [LARGE SCALE GENOMIC DNA]</scope>
    <source>
        <strain evidence="3">852002-51209_SCH5440388</strain>
    </source>
</reference>